<evidence type="ECO:0000256" key="6">
    <source>
        <dbReference type="ARBA" id="ARBA00022656"/>
    </source>
</evidence>
<evidence type="ECO:0000313" key="18">
    <source>
        <dbReference type="Proteomes" id="UP000499080"/>
    </source>
</evidence>
<keyword evidence="18" id="KW-1185">Reference proteome</keyword>
<keyword evidence="12" id="KW-1053">Target membrane</keyword>
<organism evidence="17 18">
    <name type="scientific">Araneus ventricosus</name>
    <name type="common">Orbweaver spider</name>
    <name type="synonym">Epeira ventricosa</name>
    <dbReference type="NCBI Taxonomy" id="182803"/>
    <lineage>
        <taxon>Eukaryota</taxon>
        <taxon>Metazoa</taxon>
        <taxon>Ecdysozoa</taxon>
        <taxon>Arthropoda</taxon>
        <taxon>Chelicerata</taxon>
        <taxon>Arachnida</taxon>
        <taxon>Araneae</taxon>
        <taxon>Araneomorphae</taxon>
        <taxon>Entelegynae</taxon>
        <taxon>Araneoidea</taxon>
        <taxon>Araneidae</taxon>
        <taxon>Araneus</taxon>
    </lineage>
</organism>
<dbReference type="InterPro" id="IPR002110">
    <property type="entry name" value="Ankyrin_rpt"/>
</dbReference>
<evidence type="ECO:0000256" key="2">
    <source>
        <dbReference type="ARBA" id="ARBA00004613"/>
    </source>
</evidence>
<evidence type="ECO:0000256" key="1">
    <source>
        <dbReference type="ARBA" id="ARBA00004175"/>
    </source>
</evidence>
<evidence type="ECO:0000256" key="13">
    <source>
        <dbReference type="ARBA" id="ARBA00049657"/>
    </source>
</evidence>
<dbReference type="AlphaFoldDB" id="A0A4Y2ATN7"/>
<dbReference type="EMBL" id="BGPR01000028">
    <property type="protein sequence ID" value="GBL82486.1"/>
    <property type="molecule type" value="Genomic_DNA"/>
</dbReference>
<dbReference type="Pfam" id="PF12796">
    <property type="entry name" value="Ank_2"/>
    <property type="match status" value="1"/>
</dbReference>
<dbReference type="Gene3D" id="1.25.40.20">
    <property type="entry name" value="Ankyrin repeat-containing domain"/>
    <property type="match status" value="1"/>
</dbReference>
<sequence>MDLMKIKLLLEGNADVNIKDENEVTPLCRAMRSKRADLIKLFSESATELKNIKDRYGITSLYYAVDYGLYDVIRLFLAMGADINTINEYNRTPLLYAIELGNSSLVKLFLENGANLNARYKNDNTIFHCACMRWS</sequence>
<reference evidence="17 18" key="1">
    <citation type="journal article" date="2019" name="Sci. Rep.">
        <title>Orb-weaving spider Araneus ventricosus genome elucidates the spidroin gene catalogue.</title>
        <authorList>
            <person name="Kono N."/>
            <person name="Nakamura H."/>
            <person name="Ohtoshi R."/>
            <person name="Moran D.A.P."/>
            <person name="Shinohara A."/>
            <person name="Yoshida Y."/>
            <person name="Fujiwara M."/>
            <person name="Mori M."/>
            <person name="Tomita M."/>
            <person name="Arakawa K."/>
        </authorList>
    </citation>
    <scope>NUCLEOTIDE SEQUENCE [LARGE SCALE GENOMIC DNA]</scope>
</reference>
<gene>
    <name evidence="17" type="ORF">AVEN_252607_1</name>
</gene>
<dbReference type="GO" id="GO:0090729">
    <property type="term" value="F:toxin activity"/>
    <property type="evidence" value="ECO:0007669"/>
    <property type="project" value="UniProtKB-KW"/>
</dbReference>
<dbReference type="PANTHER" id="PTHR24198">
    <property type="entry name" value="ANKYRIN REPEAT AND PROTEIN KINASE DOMAIN-CONTAINING PROTEIN"/>
    <property type="match status" value="1"/>
</dbReference>
<evidence type="ECO:0000256" key="12">
    <source>
        <dbReference type="ARBA" id="ARBA00023298"/>
    </source>
</evidence>
<dbReference type="Pfam" id="PF00023">
    <property type="entry name" value="Ank"/>
    <property type="match status" value="1"/>
</dbReference>
<keyword evidence="10 16" id="KW-0040">ANK repeat</keyword>
<name>A0A4Y2ATN7_ARAVE</name>
<evidence type="ECO:0000256" key="15">
    <source>
        <dbReference type="ARBA" id="ARBA00049811"/>
    </source>
</evidence>
<evidence type="ECO:0000256" key="4">
    <source>
        <dbReference type="ARBA" id="ARBA00022525"/>
    </source>
</evidence>
<keyword evidence="4" id="KW-0964">Secreted</keyword>
<dbReference type="SUPFAM" id="SSF48403">
    <property type="entry name" value="Ankyrin repeat"/>
    <property type="match status" value="1"/>
</dbReference>
<dbReference type="GO" id="GO:0005576">
    <property type="term" value="C:extracellular region"/>
    <property type="evidence" value="ECO:0007669"/>
    <property type="project" value="UniProtKB-SubCell"/>
</dbReference>
<evidence type="ECO:0000256" key="5">
    <source>
        <dbReference type="ARBA" id="ARBA00022537"/>
    </source>
</evidence>
<dbReference type="Proteomes" id="UP000499080">
    <property type="component" value="Unassembled WGS sequence"/>
</dbReference>
<keyword evidence="11" id="KW-0472">Membrane</keyword>
<evidence type="ECO:0000256" key="10">
    <source>
        <dbReference type="ARBA" id="ARBA00023043"/>
    </source>
</evidence>
<dbReference type="PANTHER" id="PTHR24198:SF165">
    <property type="entry name" value="ANKYRIN REPEAT-CONTAINING PROTEIN-RELATED"/>
    <property type="match status" value="1"/>
</dbReference>
<evidence type="ECO:0000256" key="14">
    <source>
        <dbReference type="ARBA" id="ARBA00049715"/>
    </source>
</evidence>
<keyword evidence="9" id="KW-0638">Presynaptic neurotoxin</keyword>
<accession>A0A4Y2ATN7</accession>
<evidence type="ECO:0000313" key="17">
    <source>
        <dbReference type="EMBL" id="GBL82486.1"/>
    </source>
</evidence>
<dbReference type="PROSITE" id="PS50088">
    <property type="entry name" value="ANK_REPEAT"/>
    <property type="match status" value="2"/>
</dbReference>
<proteinExistence type="inferred from homology"/>
<dbReference type="GO" id="GO:0006887">
    <property type="term" value="P:exocytosis"/>
    <property type="evidence" value="ECO:0007669"/>
    <property type="project" value="UniProtKB-KW"/>
</dbReference>
<evidence type="ECO:0000256" key="16">
    <source>
        <dbReference type="PROSITE-ProRule" id="PRU00023"/>
    </source>
</evidence>
<dbReference type="GO" id="GO:0044231">
    <property type="term" value="C:host cell presynaptic membrane"/>
    <property type="evidence" value="ECO:0007669"/>
    <property type="project" value="UniProtKB-KW"/>
</dbReference>
<dbReference type="InterPro" id="IPR036770">
    <property type="entry name" value="Ankyrin_rpt-contain_sf"/>
</dbReference>
<evidence type="ECO:0000256" key="7">
    <source>
        <dbReference type="ARBA" id="ARBA00022699"/>
    </source>
</evidence>
<evidence type="ECO:0000256" key="3">
    <source>
        <dbReference type="ARBA" id="ARBA00022483"/>
    </source>
</evidence>
<feature type="repeat" description="ANK" evidence="16">
    <location>
        <begin position="56"/>
        <end position="88"/>
    </location>
</feature>
<dbReference type="PROSITE" id="PS50297">
    <property type="entry name" value="ANK_REP_REGION"/>
    <property type="match status" value="2"/>
</dbReference>
<comment type="subunit">
    <text evidence="14">Homotetramer in membranes.</text>
</comment>
<comment type="caution">
    <text evidence="17">The sequence shown here is derived from an EMBL/GenBank/DDBJ whole genome shotgun (WGS) entry which is preliminary data.</text>
</comment>
<protein>
    <recommendedName>
        <fullName evidence="15">Alpha-latrotoxin</fullName>
    </recommendedName>
</protein>
<keyword evidence="8" id="KW-0677">Repeat</keyword>
<keyword evidence="5" id="KW-1052">Target cell membrane</keyword>
<evidence type="ECO:0000256" key="8">
    <source>
        <dbReference type="ARBA" id="ARBA00022737"/>
    </source>
</evidence>
<keyword evidence="7" id="KW-0528">Neurotoxin</keyword>
<evidence type="ECO:0000256" key="11">
    <source>
        <dbReference type="ARBA" id="ARBA00023136"/>
    </source>
</evidence>
<dbReference type="PRINTS" id="PR01415">
    <property type="entry name" value="ANKYRIN"/>
</dbReference>
<evidence type="ECO:0000256" key="9">
    <source>
        <dbReference type="ARBA" id="ARBA00023028"/>
    </source>
</evidence>
<dbReference type="GO" id="GO:0044218">
    <property type="term" value="C:other organism cell membrane"/>
    <property type="evidence" value="ECO:0007669"/>
    <property type="project" value="UniProtKB-KW"/>
</dbReference>
<dbReference type="SMART" id="SM00248">
    <property type="entry name" value="ANK"/>
    <property type="match status" value="3"/>
</dbReference>
<comment type="similarity">
    <text evidence="13">Belongs to the cationic peptide 01 (latrotoxin) family. 03 (alpha-latrotoxin) subfamily.</text>
</comment>
<keyword evidence="3" id="KW-0268">Exocytosis</keyword>
<dbReference type="OrthoDB" id="2384350at2759"/>
<keyword evidence="6" id="KW-0800">Toxin</keyword>
<feature type="repeat" description="ANK" evidence="16">
    <location>
        <begin position="89"/>
        <end position="121"/>
    </location>
</feature>
<comment type="subcellular location">
    <subcellularLocation>
        <location evidence="2">Secreted</location>
    </subcellularLocation>
    <subcellularLocation>
        <location evidence="1">Target cell membrane</location>
    </subcellularLocation>
</comment>